<proteinExistence type="predicted"/>
<dbReference type="AlphaFoldDB" id="A0A9N8ZY01"/>
<comment type="caution">
    <text evidence="1">The sequence shown here is derived from an EMBL/GenBank/DDBJ whole genome shotgun (WGS) entry which is preliminary data.</text>
</comment>
<accession>A0A9N8ZY01</accession>
<feature type="non-terminal residue" evidence="1">
    <location>
        <position position="1"/>
    </location>
</feature>
<gene>
    <name evidence="1" type="ORF">DEBURN_LOCUS5153</name>
</gene>
<name>A0A9N8ZY01_9GLOM</name>
<dbReference type="SUPFAM" id="SSF57938">
    <property type="entry name" value="DnaJ/Hsp40 cysteine-rich domain"/>
    <property type="match status" value="1"/>
</dbReference>
<evidence type="ECO:0000313" key="2">
    <source>
        <dbReference type="Proteomes" id="UP000789706"/>
    </source>
</evidence>
<keyword evidence="2" id="KW-1185">Reference proteome</keyword>
<dbReference type="Proteomes" id="UP000789706">
    <property type="component" value="Unassembled WGS sequence"/>
</dbReference>
<dbReference type="EMBL" id="CAJVPK010000439">
    <property type="protein sequence ID" value="CAG8510571.1"/>
    <property type="molecule type" value="Genomic_DNA"/>
</dbReference>
<dbReference type="InterPro" id="IPR036410">
    <property type="entry name" value="HSP_DnaJ_Cys-rich_dom_sf"/>
</dbReference>
<evidence type="ECO:0000313" key="1">
    <source>
        <dbReference type="EMBL" id="CAG8510571.1"/>
    </source>
</evidence>
<sequence length="64" mass="6761">CSTCNGVGHKPYDHCTYCHGSTYQYGGYLGIKCYKCKGTGYEPCPGCGGSGYISDPGDNACTFL</sequence>
<protein>
    <submittedName>
        <fullName evidence="1">9183_t:CDS:1</fullName>
    </submittedName>
</protein>
<organism evidence="1 2">
    <name type="scientific">Diversispora eburnea</name>
    <dbReference type="NCBI Taxonomy" id="1213867"/>
    <lineage>
        <taxon>Eukaryota</taxon>
        <taxon>Fungi</taxon>
        <taxon>Fungi incertae sedis</taxon>
        <taxon>Mucoromycota</taxon>
        <taxon>Glomeromycotina</taxon>
        <taxon>Glomeromycetes</taxon>
        <taxon>Diversisporales</taxon>
        <taxon>Diversisporaceae</taxon>
        <taxon>Diversispora</taxon>
    </lineage>
</organism>
<reference evidence="1" key="1">
    <citation type="submission" date="2021-06" db="EMBL/GenBank/DDBJ databases">
        <authorList>
            <person name="Kallberg Y."/>
            <person name="Tangrot J."/>
            <person name="Rosling A."/>
        </authorList>
    </citation>
    <scope>NUCLEOTIDE SEQUENCE</scope>
    <source>
        <strain evidence="1">AZ414A</strain>
    </source>
</reference>